<accession>A0ACC5Z6P2</accession>
<reference evidence="1" key="1">
    <citation type="submission" date="2020-02" db="EMBL/GenBank/DDBJ databases">
        <title>Genome sequencing of the panga catfish, Pangasius djambal.</title>
        <authorList>
            <person name="Wen M."/>
            <person name="Zahm M."/>
            <person name="Roques C."/>
            <person name="Cabau C."/>
            <person name="Klopp C."/>
            <person name="Donnadieu C."/>
            <person name="Jouanno E."/>
            <person name="Avarre J.-C."/>
            <person name="Campet M."/>
            <person name="Ha T."/>
            <person name="Dugue R."/>
            <person name="Lampietro C."/>
            <person name="Louis A."/>
            <person name="Herpin A."/>
            <person name="Echchiki A."/>
            <person name="Berthelot C."/>
            <person name="Parey E."/>
            <person name="Roest-Crollius H."/>
            <person name="Braasch I."/>
            <person name="Postlethwait J.H."/>
            <person name="Bobe J."/>
            <person name="Montfort J."/>
            <person name="Bouchez O."/>
            <person name="Begum T."/>
            <person name="Schartl M."/>
            <person name="Gustiano R."/>
            <person name="Guiguen Y."/>
        </authorList>
    </citation>
    <scope>NUCLEOTIDE SEQUENCE</scope>
    <source>
        <strain evidence="1">Pdj_M5554</strain>
    </source>
</reference>
<gene>
    <name evidence="1" type="ORF">PDJAM_G00092080</name>
</gene>
<dbReference type="EMBL" id="CM040992">
    <property type="protein sequence ID" value="MCJ8743273.1"/>
    <property type="molecule type" value="Genomic_DNA"/>
</dbReference>
<dbReference type="Proteomes" id="UP000830395">
    <property type="component" value="Chromosome 18"/>
</dbReference>
<keyword evidence="2" id="KW-1185">Reference proteome</keyword>
<evidence type="ECO:0000313" key="1">
    <source>
        <dbReference type="EMBL" id="MCJ8743273.1"/>
    </source>
</evidence>
<organism evidence="1 2">
    <name type="scientific">Pangasius djambal</name>
    <dbReference type="NCBI Taxonomy" id="1691987"/>
    <lineage>
        <taxon>Eukaryota</taxon>
        <taxon>Metazoa</taxon>
        <taxon>Chordata</taxon>
        <taxon>Craniata</taxon>
        <taxon>Vertebrata</taxon>
        <taxon>Euteleostomi</taxon>
        <taxon>Actinopterygii</taxon>
        <taxon>Neopterygii</taxon>
        <taxon>Teleostei</taxon>
        <taxon>Ostariophysi</taxon>
        <taxon>Siluriformes</taxon>
        <taxon>Pangasiidae</taxon>
        <taxon>Pangasius</taxon>
    </lineage>
</organism>
<sequence>MEYDTDSGGESKNVKPDPDSVTFTPVDRRKCERLLLRIYCNELSTDFQEPVTPSSMPEYSEIIKTPMDLSKVRSKMEGKESPSYRSTEDFVADMRLIFKNCATFHKEDTEMSSVGANLESYFEEQLKLLYPDRTFPDVKAEESAPEPEPEPAPVAPSPKDTAEAATQSPKTYSPEAPAAKEDAEPPNKSPPKEEPPSEEPVENTEGTEKPQESCNPENTPKEDNNKDQNGSSD</sequence>
<evidence type="ECO:0000313" key="2">
    <source>
        <dbReference type="Proteomes" id="UP000830395"/>
    </source>
</evidence>
<comment type="caution">
    <text evidence="1">The sequence shown here is derived from an EMBL/GenBank/DDBJ whole genome shotgun (WGS) entry which is preliminary data.</text>
</comment>
<protein>
    <submittedName>
        <fullName evidence="1">Uncharacterized protein</fullName>
    </submittedName>
</protein>
<proteinExistence type="predicted"/>
<name>A0ACC5Z6P2_9TELE</name>